<feature type="region of interest" description="Disordered" evidence="1">
    <location>
        <begin position="80"/>
        <end position="198"/>
    </location>
</feature>
<gene>
    <name evidence="3" type="ORF">CC86DRAFT_366420</name>
</gene>
<feature type="domain" description="WW" evidence="2">
    <location>
        <begin position="55"/>
        <end position="89"/>
    </location>
</feature>
<feature type="compositionally biased region" description="Basic and acidic residues" evidence="1">
    <location>
        <begin position="110"/>
        <end position="127"/>
    </location>
</feature>
<feature type="region of interest" description="Disordered" evidence="1">
    <location>
        <begin position="23"/>
        <end position="64"/>
    </location>
</feature>
<dbReference type="SUPFAM" id="SSF51045">
    <property type="entry name" value="WW domain"/>
    <property type="match status" value="1"/>
</dbReference>
<dbReference type="Proteomes" id="UP000799424">
    <property type="component" value="Unassembled WGS sequence"/>
</dbReference>
<evidence type="ECO:0000256" key="1">
    <source>
        <dbReference type="SAM" id="MobiDB-lite"/>
    </source>
</evidence>
<feature type="compositionally biased region" description="Basic and acidic residues" evidence="1">
    <location>
        <begin position="23"/>
        <end position="32"/>
    </location>
</feature>
<dbReference type="PROSITE" id="PS50020">
    <property type="entry name" value="WW_DOMAIN_2"/>
    <property type="match status" value="1"/>
</dbReference>
<organism evidence="3 4">
    <name type="scientific">Ophiobolus disseminans</name>
    <dbReference type="NCBI Taxonomy" id="1469910"/>
    <lineage>
        <taxon>Eukaryota</taxon>
        <taxon>Fungi</taxon>
        <taxon>Dikarya</taxon>
        <taxon>Ascomycota</taxon>
        <taxon>Pezizomycotina</taxon>
        <taxon>Dothideomycetes</taxon>
        <taxon>Pleosporomycetidae</taxon>
        <taxon>Pleosporales</taxon>
        <taxon>Pleosporineae</taxon>
        <taxon>Phaeosphaeriaceae</taxon>
        <taxon>Ophiobolus</taxon>
    </lineage>
</organism>
<dbReference type="AlphaFoldDB" id="A0A6A7AHK4"/>
<evidence type="ECO:0000313" key="3">
    <source>
        <dbReference type="EMBL" id="KAF2832696.1"/>
    </source>
</evidence>
<dbReference type="EMBL" id="MU006217">
    <property type="protein sequence ID" value="KAF2832696.1"/>
    <property type="molecule type" value="Genomic_DNA"/>
</dbReference>
<dbReference type="InterPro" id="IPR036020">
    <property type="entry name" value="WW_dom_sf"/>
</dbReference>
<dbReference type="OrthoDB" id="2444812at2759"/>
<keyword evidence="4" id="KW-1185">Reference proteome</keyword>
<reference evidence="3" key="1">
    <citation type="journal article" date="2020" name="Stud. Mycol.">
        <title>101 Dothideomycetes genomes: a test case for predicting lifestyles and emergence of pathogens.</title>
        <authorList>
            <person name="Haridas S."/>
            <person name="Albert R."/>
            <person name="Binder M."/>
            <person name="Bloem J."/>
            <person name="Labutti K."/>
            <person name="Salamov A."/>
            <person name="Andreopoulos B."/>
            <person name="Baker S."/>
            <person name="Barry K."/>
            <person name="Bills G."/>
            <person name="Bluhm B."/>
            <person name="Cannon C."/>
            <person name="Castanera R."/>
            <person name="Culley D."/>
            <person name="Daum C."/>
            <person name="Ezra D."/>
            <person name="Gonzalez J."/>
            <person name="Henrissat B."/>
            <person name="Kuo A."/>
            <person name="Liang C."/>
            <person name="Lipzen A."/>
            <person name="Lutzoni F."/>
            <person name="Magnuson J."/>
            <person name="Mondo S."/>
            <person name="Nolan M."/>
            <person name="Ohm R."/>
            <person name="Pangilinan J."/>
            <person name="Park H.-J."/>
            <person name="Ramirez L."/>
            <person name="Alfaro M."/>
            <person name="Sun H."/>
            <person name="Tritt A."/>
            <person name="Yoshinaga Y."/>
            <person name="Zwiers L.-H."/>
            <person name="Turgeon B."/>
            <person name="Goodwin S."/>
            <person name="Spatafora J."/>
            <person name="Crous P."/>
            <person name="Grigoriev I."/>
        </authorList>
    </citation>
    <scope>NUCLEOTIDE SEQUENCE</scope>
    <source>
        <strain evidence="3">CBS 113818</strain>
    </source>
</reference>
<evidence type="ECO:0000313" key="4">
    <source>
        <dbReference type="Proteomes" id="UP000799424"/>
    </source>
</evidence>
<dbReference type="PROSITE" id="PS01159">
    <property type="entry name" value="WW_DOMAIN_1"/>
    <property type="match status" value="1"/>
</dbReference>
<proteinExistence type="predicted"/>
<dbReference type="Pfam" id="PF00397">
    <property type="entry name" value="WW"/>
    <property type="match status" value="1"/>
</dbReference>
<sequence>MDAYLQRADDFIQQQIYKFEQKKQGREYHEMQPSKQYNQQPQRAQTFGNLPPQGPPAPTGWSQEFDPRTQRWYYLEHATGHSQWDPPSLFQNRRGNRHTFSEHQTPSSDTTRDAEIARRLQNEERGRGRASSHISRPHQGGLGVPPQHQRPISTSPHPNAHGRMPPGAHLDMRTGQVVTNMFPPDEQGHWLNAKSGRR</sequence>
<dbReference type="SMART" id="SM00456">
    <property type="entry name" value="WW"/>
    <property type="match status" value="1"/>
</dbReference>
<dbReference type="CDD" id="cd00201">
    <property type="entry name" value="WW"/>
    <property type="match status" value="1"/>
</dbReference>
<dbReference type="InterPro" id="IPR001202">
    <property type="entry name" value="WW_dom"/>
</dbReference>
<name>A0A6A7AHK4_9PLEO</name>
<feature type="compositionally biased region" description="Polar residues" evidence="1">
    <location>
        <begin position="33"/>
        <end position="48"/>
    </location>
</feature>
<evidence type="ECO:0000259" key="2">
    <source>
        <dbReference type="PROSITE" id="PS50020"/>
    </source>
</evidence>
<protein>
    <recommendedName>
        <fullName evidence="2">WW domain-containing protein</fullName>
    </recommendedName>
</protein>
<dbReference type="Gene3D" id="2.20.70.10">
    <property type="match status" value="1"/>
</dbReference>
<accession>A0A6A7AHK4</accession>